<dbReference type="PANTHER" id="PTHR33116:SF76">
    <property type="entry name" value="DUF4283 DOMAIN-CONTAINING PROTEIN"/>
    <property type="match status" value="1"/>
</dbReference>
<keyword evidence="1" id="KW-1133">Transmembrane helix</keyword>
<reference evidence="3" key="2">
    <citation type="submission" date="2022-01" db="EMBL/GenBank/DDBJ databases">
        <authorList>
            <person name="Yamashiro T."/>
            <person name="Shiraishi A."/>
            <person name="Satake H."/>
            <person name="Nakayama K."/>
        </authorList>
    </citation>
    <scope>NUCLEOTIDE SEQUENCE</scope>
</reference>
<feature type="domain" description="Reverse transcriptase zinc-binding" evidence="2">
    <location>
        <begin position="156"/>
        <end position="242"/>
    </location>
</feature>
<keyword evidence="1" id="KW-0812">Transmembrane</keyword>
<accession>A0ABQ5DEK1</accession>
<gene>
    <name evidence="3" type="ORF">Tco_0937147</name>
</gene>
<name>A0ABQ5DEK1_9ASTR</name>
<dbReference type="Pfam" id="PF13966">
    <property type="entry name" value="zf-RVT"/>
    <property type="match status" value="1"/>
</dbReference>
<dbReference type="PANTHER" id="PTHR33116">
    <property type="entry name" value="REVERSE TRANSCRIPTASE ZINC-BINDING DOMAIN-CONTAINING PROTEIN-RELATED-RELATED"/>
    <property type="match status" value="1"/>
</dbReference>
<proteinExistence type="predicted"/>
<evidence type="ECO:0000313" key="3">
    <source>
        <dbReference type="EMBL" id="GJT37282.1"/>
    </source>
</evidence>
<dbReference type="EMBL" id="BQNB010015211">
    <property type="protein sequence ID" value="GJT37282.1"/>
    <property type="molecule type" value="Genomic_DNA"/>
</dbReference>
<organism evidence="3 4">
    <name type="scientific">Tanacetum coccineum</name>
    <dbReference type="NCBI Taxonomy" id="301880"/>
    <lineage>
        <taxon>Eukaryota</taxon>
        <taxon>Viridiplantae</taxon>
        <taxon>Streptophyta</taxon>
        <taxon>Embryophyta</taxon>
        <taxon>Tracheophyta</taxon>
        <taxon>Spermatophyta</taxon>
        <taxon>Magnoliopsida</taxon>
        <taxon>eudicotyledons</taxon>
        <taxon>Gunneridae</taxon>
        <taxon>Pentapetalae</taxon>
        <taxon>asterids</taxon>
        <taxon>campanulids</taxon>
        <taxon>Asterales</taxon>
        <taxon>Asteraceae</taxon>
        <taxon>Asteroideae</taxon>
        <taxon>Anthemideae</taxon>
        <taxon>Anthemidinae</taxon>
        <taxon>Tanacetum</taxon>
    </lineage>
</organism>
<keyword evidence="4" id="KW-1185">Reference proteome</keyword>
<sequence length="373" mass="43139">MHIDWASMFVLPSRVLLDVEQIMRGFLWCQGLLKKGKANVSWDIVCRKRIEGVLGVRRLDTFNKALMVSHLWNLISSKESEFIWYRIGDGLTASAWFDSWCHVGPISRIVTSRDIFRAGYDLSTKYPMLCSIIPPIFSDIEDRLEWRNINGLVKPFSVSNVWDCIRPHFEIVPWHDVVWFNNCVPRFSLLLWTVIHGKLKTQDLLRHWDVNTRLVSSCSLCGDQPDSNNHLFFKCGYSTQVWDHMKDLAALSNVVGGYKDVVDFLSSYANRRSCKSVIAKLVFSASVYYIWHERNARLFSNQKRSSIQLTEIITSVIRLKLITCSFKKTRPGLEFARLWKLPESIFRSNTRRCIALVFVLFGGFSLLVSLSVL</sequence>
<protein>
    <recommendedName>
        <fullName evidence="2">Reverse transcriptase zinc-binding domain-containing protein</fullName>
    </recommendedName>
</protein>
<evidence type="ECO:0000259" key="2">
    <source>
        <dbReference type="Pfam" id="PF13966"/>
    </source>
</evidence>
<dbReference type="Proteomes" id="UP001151760">
    <property type="component" value="Unassembled WGS sequence"/>
</dbReference>
<evidence type="ECO:0000256" key="1">
    <source>
        <dbReference type="SAM" id="Phobius"/>
    </source>
</evidence>
<dbReference type="InterPro" id="IPR026960">
    <property type="entry name" value="RVT-Znf"/>
</dbReference>
<feature type="transmembrane region" description="Helical" evidence="1">
    <location>
        <begin position="353"/>
        <end position="372"/>
    </location>
</feature>
<comment type="caution">
    <text evidence="3">The sequence shown here is derived from an EMBL/GenBank/DDBJ whole genome shotgun (WGS) entry which is preliminary data.</text>
</comment>
<reference evidence="3" key="1">
    <citation type="journal article" date="2022" name="Int. J. Mol. Sci.">
        <title>Draft Genome of Tanacetum Coccineum: Genomic Comparison of Closely Related Tanacetum-Family Plants.</title>
        <authorList>
            <person name="Yamashiro T."/>
            <person name="Shiraishi A."/>
            <person name="Nakayama K."/>
            <person name="Satake H."/>
        </authorList>
    </citation>
    <scope>NUCLEOTIDE SEQUENCE</scope>
</reference>
<keyword evidence="1" id="KW-0472">Membrane</keyword>
<evidence type="ECO:0000313" key="4">
    <source>
        <dbReference type="Proteomes" id="UP001151760"/>
    </source>
</evidence>